<comment type="caution">
    <text evidence="1">The sequence shown here is derived from an EMBL/GenBank/DDBJ whole genome shotgun (WGS) entry which is preliminary data.</text>
</comment>
<evidence type="ECO:0000313" key="1">
    <source>
        <dbReference type="EMBL" id="GKV45876.1"/>
    </source>
</evidence>
<organism evidence="1 2">
    <name type="scientific">Rubroshorea leprosula</name>
    <dbReference type="NCBI Taxonomy" id="152421"/>
    <lineage>
        <taxon>Eukaryota</taxon>
        <taxon>Viridiplantae</taxon>
        <taxon>Streptophyta</taxon>
        <taxon>Embryophyta</taxon>
        <taxon>Tracheophyta</taxon>
        <taxon>Spermatophyta</taxon>
        <taxon>Magnoliopsida</taxon>
        <taxon>eudicotyledons</taxon>
        <taxon>Gunneridae</taxon>
        <taxon>Pentapetalae</taxon>
        <taxon>rosids</taxon>
        <taxon>malvids</taxon>
        <taxon>Malvales</taxon>
        <taxon>Dipterocarpaceae</taxon>
        <taxon>Rubroshorea</taxon>
    </lineage>
</organism>
<dbReference type="Proteomes" id="UP001054252">
    <property type="component" value="Unassembled WGS sequence"/>
</dbReference>
<dbReference type="PANTHER" id="PTHR34538:SF10">
    <property type="entry name" value="GENOME ASSEMBLY, CHROMOSOME: A06"/>
    <property type="match status" value="1"/>
</dbReference>
<dbReference type="AlphaFoldDB" id="A0AAV5M7R6"/>
<protein>
    <submittedName>
        <fullName evidence="1">Uncharacterized protein</fullName>
    </submittedName>
</protein>
<reference evidence="1 2" key="1">
    <citation type="journal article" date="2021" name="Commun. Biol.">
        <title>The genome of Shorea leprosula (Dipterocarpaceae) highlights the ecological relevance of drought in aseasonal tropical rainforests.</title>
        <authorList>
            <person name="Ng K.K.S."/>
            <person name="Kobayashi M.J."/>
            <person name="Fawcett J.A."/>
            <person name="Hatakeyama M."/>
            <person name="Paape T."/>
            <person name="Ng C.H."/>
            <person name="Ang C.C."/>
            <person name="Tnah L.H."/>
            <person name="Lee C.T."/>
            <person name="Nishiyama T."/>
            <person name="Sese J."/>
            <person name="O'Brien M.J."/>
            <person name="Copetti D."/>
            <person name="Mohd Noor M.I."/>
            <person name="Ong R.C."/>
            <person name="Putra M."/>
            <person name="Sireger I.Z."/>
            <person name="Indrioko S."/>
            <person name="Kosugi Y."/>
            <person name="Izuno A."/>
            <person name="Isagi Y."/>
            <person name="Lee S.L."/>
            <person name="Shimizu K.K."/>
        </authorList>
    </citation>
    <scope>NUCLEOTIDE SEQUENCE [LARGE SCALE GENOMIC DNA]</scope>
    <source>
        <strain evidence="1">214</strain>
    </source>
</reference>
<accession>A0AAV5M7R6</accession>
<dbReference type="EMBL" id="BPVZ01000199">
    <property type="protein sequence ID" value="GKV45876.1"/>
    <property type="molecule type" value="Genomic_DNA"/>
</dbReference>
<keyword evidence="2" id="KW-1185">Reference proteome</keyword>
<dbReference type="PANTHER" id="PTHR34538">
    <property type="entry name" value="EXPRESSED PROTEIN"/>
    <property type="match status" value="1"/>
</dbReference>
<name>A0AAV5M7R6_9ROSI</name>
<gene>
    <name evidence="1" type="ORF">SLEP1_g52905</name>
</gene>
<proteinExistence type="predicted"/>
<sequence>MGFVGRCGKKQYWRSLFWRMKAAVKKVVKDGGAGKRQLKFQYDPSSYALNFDDGCYSLGGRGNGNPIKDAGFQDCSADSKSTSATTTIWVYVLWVKS</sequence>
<evidence type="ECO:0000313" key="2">
    <source>
        <dbReference type="Proteomes" id="UP001054252"/>
    </source>
</evidence>